<evidence type="ECO:0000313" key="9">
    <source>
        <dbReference type="Proteomes" id="UP000648352"/>
    </source>
</evidence>
<comment type="subcellular location">
    <subcellularLocation>
        <location evidence="1">Cell membrane</location>
        <topology evidence="1">Multi-pass membrane protein</topology>
    </subcellularLocation>
</comment>
<evidence type="ECO:0000256" key="3">
    <source>
        <dbReference type="ARBA" id="ARBA00022692"/>
    </source>
</evidence>
<accession>A0ABR8S2R5</accession>
<feature type="transmembrane region" description="Helical" evidence="7">
    <location>
        <begin position="272"/>
        <end position="293"/>
    </location>
</feature>
<dbReference type="Proteomes" id="UP000648352">
    <property type="component" value="Unassembled WGS sequence"/>
</dbReference>
<feature type="transmembrane region" description="Helical" evidence="7">
    <location>
        <begin position="236"/>
        <end position="260"/>
    </location>
</feature>
<dbReference type="Pfam" id="PF03631">
    <property type="entry name" value="Virul_fac_BrkB"/>
    <property type="match status" value="1"/>
</dbReference>
<evidence type="ECO:0000256" key="7">
    <source>
        <dbReference type="SAM" id="Phobius"/>
    </source>
</evidence>
<feature type="transmembrane region" description="Helical" evidence="7">
    <location>
        <begin position="55"/>
        <end position="77"/>
    </location>
</feature>
<evidence type="ECO:0000256" key="2">
    <source>
        <dbReference type="ARBA" id="ARBA00022475"/>
    </source>
</evidence>
<dbReference type="NCBIfam" id="TIGR00765">
    <property type="entry name" value="yihY_not_rbn"/>
    <property type="match status" value="1"/>
</dbReference>
<sequence length="365" mass="39046">MMTPQQHTRTGAPDAEHDDKPDAPTEITKRSWKYVLGKTVREFTADGCVDAAAGLTYYAVLSIFPALIAIFSLLGVVGQSGAAADAVLGIVEDVAPGETADALRGPVEQLSQAPSAGLALITGILLALWSASGYVGAFSRAMNRIYEIDEGRPFWKLRPMQLLVTVIAVVSLAVVAIGLVVSGDVADAVGGALGVGEGVRLAWEIAKWPVLLLIVVFLVAVLYYATPNAKQPKFRWISMGALLAIVVLALGTLGFGLYVANFSNYDRTYGSLAGVIVFLLWLWIANLALLFGAEFDAELERGRQLQGGIPAEENIQLPARDTRKSDKRAEKEREDILEGRRIRRQHEGDADANGIRPGAGPAPGR</sequence>
<dbReference type="PANTHER" id="PTHR30213:SF0">
    <property type="entry name" value="UPF0761 MEMBRANE PROTEIN YIHY"/>
    <property type="match status" value="1"/>
</dbReference>
<evidence type="ECO:0000256" key="6">
    <source>
        <dbReference type="SAM" id="MobiDB-lite"/>
    </source>
</evidence>
<organism evidence="8 9">
    <name type="scientific">Microbacterium pullorum</name>
    <dbReference type="NCBI Taxonomy" id="2762236"/>
    <lineage>
        <taxon>Bacteria</taxon>
        <taxon>Bacillati</taxon>
        <taxon>Actinomycetota</taxon>
        <taxon>Actinomycetes</taxon>
        <taxon>Micrococcales</taxon>
        <taxon>Microbacteriaceae</taxon>
        <taxon>Microbacterium</taxon>
    </lineage>
</organism>
<keyword evidence="3 7" id="KW-0812">Transmembrane</keyword>
<feature type="transmembrane region" description="Helical" evidence="7">
    <location>
        <begin position="201"/>
        <end position="224"/>
    </location>
</feature>
<evidence type="ECO:0000313" key="8">
    <source>
        <dbReference type="EMBL" id="MBD7957762.1"/>
    </source>
</evidence>
<dbReference type="EMBL" id="JACSQP010000004">
    <property type="protein sequence ID" value="MBD7957762.1"/>
    <property type="molecule type" value="Genomic_DNA"/>
</dbReference>
<dbReference type="PIRSF" id="PIRSF035875">
    <property type="entry name" value="RNase_BN"/>
    <property type="match status" value="1"/>
</dbReference>
<reference evidence="8 9" key="1">
    <citation type="submission" date="2020-08" db="EMBL/GenBank/DDBJ databases">
        <title>A Genomic Blueprint of the Chicken Gut Microbiome.</title>
        <authorList>
            <person name="Gilroy R."/>
            <person name="Ravi A."/>
            <person name="Getino M."/>
            <person name="Pursley I."/>
            <person name="Horton D.L."/>
            <person name="Alikhan N.-F."/>
            <person name="Baker D."/>
            <person name="Gharbi K."/>
            <person name="Hall N."/>
            <person name="Watson M."/>
            <person name="Adriaenssens E.M."/>
            <person name="Foster-Nyarko E."/>
            <person name="Jarju S."/>
            <person name="Secka A."/>
            <person name="Antonio M."/>
            <person name="Oren A."/>
            <person name="Chaudhuri R."/>
            <person name="La Ragione R.M."/>
            <person name="Hildebrand F."/>
            <person name="Pallen M.J."/>
        </authorList>
    </citation>
    <scope>NUCLEOTIDE SEQUENCE [LARGE SCALE GENOMIC DNA]</scope>
    <source>
        <strain evidence="8 9">Sa4CUA7</strain>
    </source>
</reference>
<keyword evidence="2" id="KW-1003">Cell membrane</keyword>
<evidence type="ECO:0000256" key="4">
    <source>
        <dbReference type="ARBA" id="ARBA00022989"/>
    </source>
</evidence>
<evidence type="ECO:0000256" key="5">
    <source>
        <dbReference type="ARBA" id="ARBA00023136"/>
    </source>
</evidence>
<comment type="caution">
    <text evidence="8">The sequence shown here is derived from an EMBL/GenBank/DDBJ whole genome shotgun (WGS) entry which is preliminary data.</text>
</comment>
<feature type="transmembrane region" description="Helical" evidence="7">
    <location>
        <begin position="116"/>
        <end position="139"/>
    </location>
</feature>
<feature type="transmembrane region" description="Helical" evidence="7">
    <location>
        <begin position="160"/>
        <end position="181"/>
    </location>
</feature>
<gene>
    <name evidence="8" type="ORF">H9651_08935</name>
</gene>
<keyword evidence="9" id="KW-1185">Reference proteome</keyword>
<feature type="region of interest" description="Disordered" evidence="6">
    <location>
        <begin position="316"/>
        <end position="365"/>
    </location>
</feature>
<protein>
    <submittedName>
        <fullName evidence="8">YihY/virulence factor BrkB family protein</fullName>
    </submittedName>
</protein>
<dbReference type="InterPro" id="IPR017039">
    <property type="entry name" value="Virul_fac_BrkB"/>
</dbReference>
<name>A0ABR8S2R5_9MICO</name>
<evidence type="ECO:0000256" key="1">
    <source>
        <dbReference type="ARBA" id="ARBA00004651"/>
    </source>
</evidence>
<keyword evidence="4 7" id="KW-1133">Transmembrane helix</keyword>
<proteinExistence type="predicted"/>
<feature type="compositionally biased region" description="Basic and acidic residues" evidence="6">
    <location>
        <begin position="14"/>
        <end position="25"/>
    </location>
</feature>
<keyword evidence="5 7" id="KW-0472">Membrane</keyword>
<feature type="region of interest" description="Disordered" evidence="6">
    <location>
        <begin position="1"/>
        <end position="25"/>
    </location>
</feature>
<dbReference type="PANTHER" id="PTHR30213">
    <property type="entry name" value="INNER MEMBRANE PROTEIN YHJD"/>
    <property type="match status" value="1"/>
</dbReference>
<feature type="compositionally biased region" description="Basic and acidic residues" evidence="6">
    <location>
        <begin position="320"/>
        <end position="349"/>
    </location>
</feature>